<sequence>MRFPSDLLHFNKVVTSHVKQVELEKRQNLQVFYLQQVYHMMIWLRGNNVQNNTRITCHNMSDLMVKQRESSPEAPDAKSETLACYQPPHQPPKKKKTSSNKSKRRFSDEQIRLLESIFESETKLEPRKKMQVARELGLQPRQVAIWFQNKRARWKSKQIEKDYKMLKANYDSLASSFETLQDERQTLLLQLQNLNALVEKSWEGDDTCKDMEGSRQVVVASEDRNMFEPQAAQQGVENKVFTSSQSSQFDKSRGFLQPGYDGYQQLVDKVQATEGSLPPGCQFDVSYGSSQWFNFWC</sequence>
<comment type="caution">
    <text evidence="15">The sequence shown here is derived from an EMBL/GenBank/DDBJ whole genome shotgun (WGS) entry which is preliminary data.</text>
</comment>
<evidence type="ECO:0000256" key="11">
    <source>
        <dbReference type="RuleBase" id="RU369038"/>
    </source>
</evidence>
<evidence type="ECO:0000313" key="16">
    <source>
        <dbReference type="Proteomes" id="UP001154282"/>
    </source>
</evidence>
<accession>A0AAV0QIE3</accession>
<dbReference type="PROSITE" id="PS50071">
    <property type="entry name" value="HOMEOBOX_2"/>
    <property type="match status" value="1"/>
</dbReference>
<dbReference type="PROSITE" id="PS00027">
    <property type="entry name" value="HOMEOBOX_1"/>
    <property type="match status" value="1"/>
</dbReference>
<dbReference type="PANTHER" id="PTHR24326">
    <property type="entry name" value="HOMEOBOX-LEUCINE ZIPPER PROTEIN"/>
    <property type="match status" value="1"/>
</dbReference>
<gene>
    <name evidence="15" type="ORF">LITE_LOCUS43265</name>
</gene>
<dbReference type="InterPro" id="IPR017970">
    <property type="entry name" value="Homeobox_CS"/>
</dbReference>
<dbReference type="Pfam" id="PF02183">
    <property type="entry name" value="HALZ"/>
    <property type="match status" value="1"/>
</dbReference>
<evidence type="ECO:0000256" key="7">
    <source>
        <dbReference type="ARBA" id="ARBA00025748"/>
    </source>
</evidence>
<dbReference type="InterPro" id="IPR003106">
    <property type="entry name" value="Leu_zip_homeo"/>
</dbReference>
<dbReference type="GO" id="GO:0000981">
    <property type="term" value="F:DNA-binding transcription factor activity, RNA polymerase II-specific"/>
    <property type="evidence" value="ECO:0007669"/>
    <property type="project" value="UniProtKB-UniRule"/>
</dbReference>
<dbReference type="Pfam" id="PF00046">
    <property type="entry name" value="Homeodomain"/>
    <property type="match status" value="1"/>
</dbReference>
<feature type="region of interest" description="Disordered" evidence="13">
    <location>
        <begin position="66"/>
        <end position="106"/>
    </location>
</feature>
<dbReference type="AlphaFoldDB" id="A0AAV0QIE3"/>
<feature type="DNA-binding region" description="Homeobox" evidence="9">
    <location>
        <begin position="99"/>
        <end position="158"/>
    </location>
</feature>
<evidence type="ECO:0000256" key="3">
    <source>
        <dbReference type="ARBA" id="ARBA00023125"/>
    </source>
</evidence>
<evidence type="ECO:0000256" key="13">
    <source>
        <dbReference type="SAM" id="MobiDB-lite"/>
    </source>
</evidence>
<dbReference type="Gene3D" id="1.10.10.60">
    <property type="entry name" value="Homeodomain-like"/>
    <property type="match status" value="1"/>
</dbReference>
<evidence type="ECO:0000313" key="15">
    <source>
        <dbReference type="EMBL" id="CAI0544700.1"/>
    </source>
</evidence>
<dbReference type="EMBL" id="CAMGYJ010000009">
    <property type="protein sequence ID" value="CAI0544700.1"/>
    <property type="molecule type" value="Genomic_DNA"/>
</dbReference>
<dbReference type="InterPro" id="IPR045224">
    <property type="entry name" value="HDZip_class_I_plant"/>
</dbReference>
<feature type="domain" description="Homeobox" evidence="14">
    <location>
        <begin position="97"/>
        <end position="157"/>
    </location>
</feature>
<keyword evidence="5 11" id="KW-0804">Transcription</keyword>
<proteinExistence type="inferred from homology"/>
<dbReference type="InterPro" id="IPR000047">
    <property type="entry name" value="HTH_motif"/>
</dbReference>
<evidence type="ECO:0000256" key="8">
    <source>
        <dbReference type="ARBA" id="ARBA00058361"/>
    </source>
</evidence>
<dbReference type="Proteomes" id="UP001154282">
    <property type="component" value="Unassembled WGS sequence"/>
</dbReference>
<comment type="function">
    <text evidence="11">Transcription factor.</text>
</comment>
<dbReference type="SMART" id="SM00389">
    <property type="entry name" value="HOX"/>
    <property type="match status" value="1"/>
</dbReference>
<keyword evidence="3 9" id="KW-0238">DNA-binding</keyword>
<evidence type="ECO:0000256" key="2">
    <source>
        <dbReference type="ARBA" id="ARBA00023015"/>
    </source>
</evidence>
<keyword evidence="2 11" id="KW-0805">Transcription regulation</keyword>
<dbReference type="GO" id="GO:0009414">
    <property type="term" value="P:response to water deprivation"/>
    <property type="evidence" value="ECO:0007669"/>
    <property type="project" value="UniProtKB-ARBA"/>
</dbReference>
<dbReference type="SUPFAM" id="SSF46689">
    <property type="entry name" value="Homeodomain-like"/>
    <property type="match status" value="1"/>
</dbReference>
<evidence type="ECO:0000256" key="6">
    <source>
        <dbReference type="ARBA" id="ARBA00023242"/>
    </source>
</evidence>
<dbReference type="GO" id="GO:0000976">
    <property type="term" value="F:transcription cis-regulatory region binding"/>
    <property type="evidence" value="ECO:0007669"/>
    <property type="project" value="UniProtKB-ARBA"/>
</dbReference>
<comment type="similarity">
    <text evidence="7 11">Belongs to the HD-ZIP homeobox family. Class I subfamily.</text>
</comment>
<reference evidence="15" key="1">
    <citation type="submission" date="2022-08" db="EMBL/GenBank/DDBJ databases">
        <authorList>
            <person name="Gutierrez-Valencia J."/>
        </authorList>
    </citation>
    <scope>NUCLEOTIDE SEQUENCE</scope>
</reference>
<comment type="subcellular location">
    <subcellularLocation>
        <location evidence="1 9 10">Nucleus</location>
    </subcellularLocation>
</comment>
<feature type="compositionally biased region" description="Basic and acidic residues" evidence="13">
    <location>
        <begin position="66"/>
        <end position="79"/>
    </location>
</feature>
<name>A0AAV0QIE3_9ROSI</name>
<feature type="compositionally biased region" description="Basic residues" evidence="13">
    <location>
        <begin position="91"/>
        <end position="104"/>
    </location>
</feature>
<organism evidence="15 16">
    <name type="scientific">Linum tenue</name>
    <dbReference type="NCBI Taxonomy" id="586396"/>
    <lineage>
        <taxon>Eukaryota</taxon>
        <taxon>Viridiplantae</taxon>
        <taxon>Streptophyta</taxon>
        <taxon>Embryophyta</taxon>
        <taxon>Tracheophyta</taxon>
        <taxon>Spermatophyta</taxon>
        <taxon>Magnoliopsida</taxon>
        <taxon>eudicotyledons</taxon>
        <taxon>Gunneridae</taxon>
        <taxon>Pentapetalae</taxon>
        <taxon>rosids</taxon>
        <taxon>fabids</taxon>
        <taxon>Malpighiales</taxon>
        <taxon>Linaceae</taxon>
        <taxon>Linum</taxon>
    </lineage>
</organism>
<evidence type="ECO:0000256" key="12">
    <source>
        <dbReference type="SAM" id="Coils"/>
    </source>
</evidence>
<evidence type="ECO:0000256" key="5">
    <source>
        <dbReference type="ARBA" id="ARBA00023163"/>
    </source>
</evidence>
<evidence type="ECO:0000256" key="9">
    <source>
        <dbReference type="PROSITE-ProRule" id="PRU00108"/>
    </source>
</evidence>
<keyword evidence="6 9" id="KW-0539">Nucleus</keyword>
<dbReference type="GO" id="GO:0045893">
    <property type="term" value="P:positive regulation of DNA-templated transcription"/>
    <property type="evidence" value="ECO:0007669"/>
    <property type="project" value="TreeGrafter"/>
</dbReference>
<dbReference type="PANTHER" id="PTHR24326:SF122">
    <property type="entry name" value="HOMEOBOX-LEUCINE ZIPPER PROTEIN HOX6"/>
    <property type="match status" value="1"/>
</dbReference>
<dbReference type="FunFam" id="1.10.10.60:FF:000293">
    <property type="entry name" value="Homeobox-leucine zipper protein ATHB-7"/>
    <property type="match status" value="1"/>
</dbReference>
<feature type="coiled-coil region" evidence="12">
    <location>
        <begin position="163"/>
        <end position="197"/>
    </location>
</feature>
<dbReference type="InterPro" id="IPR009057">
    <property type="entry name" value="Homeodomain-like_sf"/>
</dbReference>
<keyword evidence="16" id="KW-1185">Reference proteome</keyword>
<keyword evidence="12" id="KW-0175">Coiled coil</keyword>
<keyword evidence="4 9" id="KW-0371">Homeobox</keyword>
<evidence type="ECO:0000256" key="1">
    <source>
        <dbReference type="ARBA" id="ARBA00004123"/>
    </source>
</evidence>
<dbReference type="CDD" id="cd00086">
    <property type="entry name" value="homeodomain"/>
    <property type="match status" value="1"/>
</dbReference>
<dbReference type="GO" id="GO:0005634">
    <property type="term" value="C:nucleus"/>
    <property type="evidence" value="ECO:0007669"/>
    <property type="project" value="UniProtKB-SubCell"/>
</dbReference>
<dbReference type="GO" id="GO:0009737">
    <property type="term" value="P:response to abscisic acid"/>
    <property type="evidence" value="ECO:0007669"/>
    <property type="project" value="UniProtKB-ARBA"/>
</dbReference>
<evidence type="ECO:0000259" key="14">
    <source>
        <dbReference type="PROSITE" id="PS50071"/>
    </source>
</evidence>
<evidence type="ECO:0000256" key="10">
    <source>
        <dbReference type="RuleBase" id="RU000682"/>
    </source>
</evidence>
<comment type="function">
    <text evidence="8">Probable transcription activator that may act as growth regulators in response to water deficit.</text>
</comment>
<dbReference type="PRINTS" id="PR00031">
    <property type="entry name" value="HTHREPRESSR"/>
</dbReference>
<evidence type="ECO:0000256" key="4">
    <source>
        <dbReference type="ARBA" id="ARBA00023155"/>
    </source>
</evidence>
<dbReference type="InterPro" id="IPR001356">
    <property type="entry name" value="HD"/>
</dbReference>
<protein>
    <recommendedName>
        <fullName evidence="11">Homeobox-leucine zipper protein</fullName>
    </recommendedName>
    <alternativeName>
        <fullName evidence="11">HD-ZIP protein</fullName>
    </alternativeName>
    <alternativeName>
        <fullName evidence="11">Homeodomain transcription factor</fullName>
    </alternativeName>
</protein>